<feature type="compositionally biased region" description="Basic and acidic residues" evidence="6">
    <location>
        <begin position="415"/>
        <end position="444"/>
    </location>
</feature>
<dbReference type="Gene3D" id="3.30.420.40">
    <property type="match status" value="1"/>
</dbReference>
<reference evidence="8 11" key="2">
    <citation type="submission" date="2020-08" db="EMBL/GenBank/DDBJ databases">
        <title>Genome public.</title>
        <authorList>
            <person name="Liu C."/>
            <person name="Sun Q."/>
        </authorList>
    </citation>
    <scope>NUCLEOTIDE SEQUENCE [LARGE SCALE GENOMIC DNA]</scope>
    <source>
        <strain evidence="8 11">426_9</strain>
    </source>
</reference>
<comment type="caution">
    <text evidence="9">The sequence shown here is derived from an EMBL/GenBank/DDBJ whole genome shotgun (WGS) entry which is preliminary data.</text>
</comment>
<organism evidence="9 10">
    <name type="scientific">Parabacteroides acidifaciens</name>
    <dbReference type="NCBI Taxonomy" id="2290935"/>
    <lineage>
        <taxon>Bacteria</taxon>
        <taxon>Pseudomonadati</taxon>
        <taxon>Bacteroidota</taxon>
        <taxon>Bacteroidia</taxon>
        <taxon>Bacteroidales</taxon>
        <taxon>Tannerellaceae</taxon>
        <taxon>Parabacteroides</taxon>
    </lineage>
</organism>
<evidence type="ECO:0000313" key="8">
    <source>
        <dbReference type="EMBL" id="MBC8602744.1"/>
    </source>
</evidence>
<evidence type="ECO:0000256" key="1">
    <source>
        <dbReference type="ARBA" id="ARBA00022475"/>
    </source>
</evidence>
<accession>A0A3D8HCA3</accession>
<name>A0A3D8HCA3_9BACT</name>
<keyword evidence="4 5" id="KW-0131">Cell cycle</keyword>
<keyword evidence="11" id="KW-1185">Reference proteome</keyword>
<dbReference type="HAMAP" id="MF_02033">
    <property type="entry name" value="FtsA"/>
    <property type="match status" value="1"/>
</dbReference>
<dbReference type="PANTHER" id="PTHR32432">
    <property type="entry name" value="CELL DIVISION PROTEIN FTSA-RELATED"/>
    <property type="match status" value="1"/>
</dbReference>
<dbReference type="AlphaFoldDB" id="A0A3D8HCA3"/>
<comment type="function">
    <text evidence="5">Cell division protein that is involved in the assembly of the Z ring. May serve as a membrane anchor for the Z ring.</text>
</comment>
<dbReference type="SMART" id="SM00842">
    <property type="entry name" value="FtsA"/>
    <property type="match status" value="1"/>
</dbReference>
<dbReference type="PANTHER" id="PTHR32432:SF4">
    <property type="entry name" value="CELL DIVISION PROTEIN FTSA"/>
    <property type="match status" value="1"/>
</dbReference>
<keyword evidence="2 5" id="KW-0132">Cell division</keyword>
<feature type="domain" description="SHS2" evidence="7">
    <location>
        <begin position="7"/>
        <end position="194"/>
    </location>
</feature>
<dbReference type="Proteomes" id="UP000256321">
    <property type="component" value="Unassembled WGS sequence"/>
</dbReference>
<dbReference type="InterPro" id="IPR020823">
    <property type="entry name" value="Cell_div_FtsA"/>
</dbReference>
<evidence type="ECO:0000256" key="6">
    <source>
        <dbReference type="SAM" id="MobiDB-lite"/>
    </source>
</evidence>
<reference evidence="9 10" key="1">
    <citation type="submission" date="2018-07" db="EMBL/GenBank/DDBJ databases">
        <title>Parabacteroides acidifaciens nov. sp., isolated from human feces.</title>
        <authorList>
            <person name="Wang Y.J."/>
        </authorList>
    </citation>
    <scope>NUCLEOTIDE SEQUENCE [LARGE SCALE GENOMIC DNA]</scope>
    <source>
        <strain evidence="9 10">426-9</strain>
    </source>
</reference>
<dbReference type="Pfam" id="PF14450">
    <property type="entry name" value="FtsA"/>
    <property type="match status" value="1"/>
</dbReference>
<evidence type="ECO:0000259" key="7">
    <source>
        <dbReference type="SMART" id="SM00842"/>
    </source>
</evidence>
<dbReference type="NCBIfam" id="TIGR01174">
    <property type="entry name" value="ftsA"/>
    <property type="match status" value="1"/>
</dbReference>
<protein>
    <recommendedName>
        <fullName evidence="5">Cell division protein FtsA</fullName>
    </recommendedName>
</protein>
<dbReference type="InterPro" id="IPR003494">
    <property type="entry name" value="SHS2_FtsA"/>
</dbReference>
<dbReference type="InterPro" id="IPR050696">
    <property type="entry name" value="FtsA/MreB"/>
</dbReference>
<dbReference type="InterPro" id="IPR043129">
    <property type="entry name" value="ATPase_NBD"/>
</dbReference>
<comment type="subunit">
    <text evidence="5">Self-interacts. Interacts with FtsZ.</text>
</comment>
<evidence type="ECO:0000313" key="10">
    <source>
        <dbReference type="Proteomes" id="UP000256321"/>
    </source>
</evidence>
<gene>
    <name evidence="5 9" type="primary">ftsA</name>
    <name evidence="9" type="ORF">DWU89_13935</name>
    <name evidence="8" type="ORF">H8784_13580</name>
</gene>
<proteinExistence type="inferred from homology"/>
<evidence type="ECO:0000256" key="3">
    <source>
        <dbReference type="ARBA" id="ARBA00023136"/>
    </source>
</evidence>
<dbReference type="GO" id="GO:0009898">
    <property type="term" value="C:cytoplasmic side of plasma membrane"/>
    <property type="evidence" value="ECO:0007669"/>
    <property type="project" value="UniProtKB-UniRule"/>
</dbReference>
<dbReference type="Proteomes" id="UP000629596">
    <property type="component" value="Unassembled WGS sequence"/>
</dbReference>
<dbReference type="EMBL" id="JACRTI010000035">
    <property type="protein sequence ID" value="MBC8602744.1"/>
    <property type="molecule type" value="Genomic_DNA"/>
</dbReference>
<dbReference type="EMBL" id="QREV01000035">
    <property type="protein sequence ID" value="RDU48558.1"/>
    <property type="molecule type" value="Genomic_DNA"/>
</dbReference>
<evidence type="ECO:0000313" key="11">
    <source>
        <dbReference type="Proteomes" id="UP000629596"/>
    </source>
</evidence>
<dbReference type="GO" id="GO:0032153">
    <property type="term" value="C:cell division site"/>
    <property type="evidence" value="ECO:0007669"/>
    <property type="project" value="UniProtKB-UniRule"/>
</dbReference>
<dbReference type="Pfam" id="PF02491">
    <property type="entry name" value="SHS2_FTSA"/>
    <property type="match status" value="1"/>
</dbReference>
<feature type="region of interest" description="Disordered" evidence="6">
    <location>
        <begin position="389"/>
        <end position="467"/>
    </location>
</feature>
<dbReference type="GO" id="GO:0043093">
    <property type="term" value="P:FtsZ-dependent cytokinesis"/>
    <property type="evidence" value="ECO:0007669"/>
    <property type="project" value="UniProtKB-UniRule"/>
</dbReference>
<comment type="subcellular location">
    <subcellularLocation>
        <location evidence="5">Cell membrane</location>
        <topology evidence="5">Peripheral membrane protein</topology>
        <orientation evidence="5">Cytoplasmic side</orientation>
    </subcellularLocation>
    <text evidence="5">Localizes to the Z ring in an FtsZ-dependent manner. Targeted to the membrane through a conserved C-terminal amphipathic helix.</text>
</comment>
<evidence type="ECO:0000256" key="2">
    <source>
        <dbReference type="ARBA" id="ARBA00022618"/>
    </source>
</evidence>
<keyword evidence="3 5" id="KW-0472">Membrane</keyword>
<evidence type="ECO:0000256" key="4">
    <source>
        <dbReference type="ARBA" id="ARBA00023306"/>
    </source>
</evidence>
<dbReference type="PIRSF" id="PIRSF003101">
    <property type="entry name" value="FtsA"/>
    <property type="match status" value="1"/>
</dbReference>
<dbReference type="SUPFAM" id="SSF53067">
    <property type="entry name" value="Actin-like ATPase domain"/>
    <property type="match status" value="2"/>
</dbReference>
<dbReference type="RefSeq" id="WP_115500239.1">
    <property type="nucleotide sequence ID" value="NZ_JACRTI010000035.1"/>
</dbReference>
<evidence type="ECO:0000313" key="9">
    <source>
        <dbReference type="EMBL" id="RDU48558.1"/>
    </source>
</evidence>
<evidence type="ECO:0000256" key="5">
    <source>
        <dbReference type="HAMAP-Rule" id="MF_02033"/>
    </source>
</evidence>
<comment type="similarity">
    <text evidence="5">Belongs to the FtsA/MreB family.</text>
</comment>
<sequence length="487" mass="53218">MAYTDFIAAIDLGSSHMVGMVGAKGPSGALSIIAYEVENSETCIRRGCVYNIKDAAGKIVRLIRKLENKLGGSRIGKVYIGVGGQSLRTISHAVSRVIGDGTVTEEILQEVDKECRQYHPDMLDVLEVAPPAYFLDNQPEAHPVGMGCSRIDARYKLIVGRPSLRHAVTTNMTEQIKLDVAGTIVSPLALADLILTEQEKDKGCALVDFGAGVTSVTIYKDGSLAGLYVIPLGSQLITRDLMSLGIPEKEAERVKRTYGNAIWEKDNEQQVVSVDLADGQHAGEVKLSDINMVVEARSREIIENIYARLEDAGVVKTPGYSVVIAGNGAALKNMREALSERFRMDVRYASVRKDLIADGEMIANNPEYTTAVALLLKGRENCAAYVPETEKKREEPVSKPIQTAPETVAADFITEEEKKETTEQRSDGTSESDKKSDRGSDKGSSKTNKNTSNKKPEEEGPSLFGKWFSKKIDDMSIKINEALKEEK</sequence>
<keyword evidence="1 5" id="KW-1003">Cell membrane</keyword>